<comment type="caution">
    <text evidence="1">The sequence shown here is derived from an EMBL/GenBank/DDBJ whole genome shotgun (WGS) entry which is preliminary data.</text>
</comment>
<organism evidence="1 2">
    <name type="scientific">Limnovirga soli</name>
    <dbReference type="NCBI Taxonomy" id="2656915"/>
    <lineage>
        <taxon>Bacteria</taxon>
        <taxon>Pseudomonadati</taxon>
        <taxon>Bacteroidota</taxon>
        <taxon>Chitinophagia</taxon>
        <taxon>Chitinophagales</taxon>
        <taxon>Chitinophagaceae</taxon>
        <taxon>Limnovirga</taxon>
    </lineage>
</organism>
<gene>
    <name evidence="1" type="ORF">GD597_19980</name>
</gene>
<evidence type="ECO:0000313" key="1">
    <source>
        <dbReference type="EMBL" id="NNV57759.1"/>
    </source>
</evidence>
<dbReference type="AlphaFoldDB" id="A0A8J8FMU1"/>
<dbReference type="RefSeq" id="WP_171609705.1">
    <property type="nucleotide sequence ID" value="NZ_WHPF01000018.1"/>
</dbReference>
<protein>
    <submittedName>
        <fullName evidence="1">Uncharacterized protein</fullName>
    </submittedName>
</protein>
<reference evidence="1" key="1">
    <citation type="submission" date="2019-10" db="EMBL/GenBank/DDBJ databases">
        <title>Draft genome sequence of Panacibacter sp. KCS-6.</title>
        <authorList>
            <person name="Yim K.J."/>
        </authorList>
    </citation>
    <scope>NUCLEOTIDE SEQUENCE</scope>
    <source>
        <strain evidence="1">KCS-6</strain>
    </source>
</reference>
<dbReference type="Proteomes" id="UP000598971">
    <property type="component" value="Unassembled WGS sequence"/>
</dbReference>
<proteinExistence type="predicted"/>
<sequence>MQFFLDFIRENERIKRLFNIVAETPGHQGTVIRFSNNFFSIYEIHKRYPSDIFKDIIYRFFDFHRHFFRELPDGIFFQFPFQSDSEYTIPNISTFRDFERFKESLPLMFKEFNFRPLEVIISVFNDAKIELFEEIIYQFRDDENFRVLIERRGRNIFLNSQKVHNPLVGGVSISSNNEKSFGTLGGFLNDKNGNVYGLTCAHVVSSNNQSVFQPAKYDSSKSREIGKVLFSSDLNFCPFQSPCSPESSIGNMDVTLIQIDNSENCEFRIHELGKINKLKEFKDINQGMKVEFNGRTTNERKQLIIGGLCVSYKIAYEQDSISQYACFTNLIELRSIPFKILGTEQYANALPVRAGDSGAWICSNDSEGYSWCGMLISGDVDRGYFLSSEHIIKWLDKSGYSFDL</sequence>
<dbReference type="EMBL" id="WHPF01000018">
    <property type="protein sequence ID" value="NNV57759.1"/>
    <property type="molecule type" value="Genomic_DNA"/>
</dbReference>
<name>A0A8J8FMU1_9BACT</name>
<dbReference type="InterPro" id="IPR009003">
    <property type="entry name" value="Peptidase_S1_PA"/>
</dbReference>
<dbReference type="SUPFAM" id="SSF50494">
    <property type="entry name" value="Trypsin-like serine proteases"/>
    <property type="match status" value="1"/>
</dbReference>
<evidence type="ECO:0000313" key="2">
    <source>
        <dbReference type="Proteomes" id="UP000598971"/>
    </source>
</evidence>
<accession>A0A8J8FMU1</accession>
<keyword evidence="2" id="KW-1185">Reference proteome</keyword>